<dbReference type="InterPro" id="IPR013785">
    <property type="entry name" value="Aldolase_TIM"/>
</dbReference>
<dbReference type="PANTHER" id="PTHR21225:SF12">
    <property type="entry name" value="PHOSPHO-2-DEHYDRO-3-DEOXYHEPTONATE ALDOLASE, TYROSINE-INHIBITED"/>
    <property type="match status" value="1"/>
</dbReference>
<reference evidence="10 11" key="1">
    <citation type="submission" date="2020-01" db="EMBL/GenBank/DDBJ databases">
        <title>Ponticoccus aerotolerans gen. nov., sp. nov., an anaerobic bacterium and proposal of Ponticoccusceae fam. nov., Ponticoccusles ord. nov. and Ponticoccuse classis nov. in the phylum Kiritimatiellaeota.</title>
        <authorList>
            <person name="Zhou L.Y."/>
            <person name="Du Z.J."/>
        </authorList>
    </citation>
    <scope>NUCLEOTIDE SEQUENCE [LARGE SCALE GENOMIC DNA]</scope>
    <source>
        <strain evidence="10 11">S-5007</strain>
    </source>
</reference>
<evidence type="ECO:0000256" key="7">
    <source>
        <dbReference type="ARBA" id="ARBA00047508"/>
    </source>
</evidence>
<comment type="similarity">
    <text evidence="3 8">Belongs to the class-I DAHP synthase family.</text>
</comment>
<gene>
    <name evidence="10" type="ORF">GT409_09210</name>
</gene>
<proteinExistence type="inferred from homology"/>
<evidence type="ECO:0000256" key="3">
    <source>
        <dbReference type="ARBA" id="ARBA00007985"/>
    </source>
</evidence>
<evidence type="ECO:0000256" key="4">
    <source>
        <dbReference type="ARBA" id="ARBA00022605"/>
    </source>
</evidence>
<keyword evidence="5 8" id="KW-0808">Transferase</keyword>
<evidence type="ECO:0000256" key="6">
    <source>
        <dbReference type="ARBA" id="ARBA00023141"/>
    </source>
</evidence>
<accession>A0A6P1M6Z3</accession>
<dbReference type="GO" id="GO:0003849">
    <property type="term" value="F:3-deoxy-7-phosphoheptulonate synthase activity"/>
    <property type="evidence" value="ECO:0007669"/>
    <property type="project" value="UniProtKB-EC"/>
</dbReference>
<dbReference type="UniPathway" id="UPA00053">
    <property type="reaction ID" value="UER00084"/>
</dbReference>
<evidence type="ECO:0000313" key="11">
    <source>
        <dbReference type="Proteomes" id="UP000464954"/>
    </source>
</evidence>
<evidence type="ECO:0000256" key="8">
    <source>
        <dbReference type="PIRNR" id="PIRNR001361"/>
    </source>
</evidence>
<keyword evidence="6 8" id="KW-0057">Aromatic amino acid biosynthesis</keyword>
<comment type="catalytic activity">
    <reaction evidence="7 8">
        <text>D-erythrose 4-phosphate + phosphoenolpyruvate + H2O = 7-phospho-2-dehydro-3-deoxy-D-arabino-heptonate + phosphate</text>
        <dbReference type="Rhea" id="RHEA:14717"/>
        <dbReference type="ChEBI" id="CHEBI:15377"/>
        <dbReference type="ChEBI" id="CHEBI:16897"/>
        <dbReference type="ChEBI" id="CHEBI:43474"/>
        <dbReference type="ChEBI" id="CHEBI:58394"/>
        <dbReference type="ChEBI" id="CHEBI:58702"/>
        <dbReference type="EC" id="2.5.1.54"/>
    </reaction>
</comment>
<dbReference type="GO" id="GO:0042802">
    <property type="term" value="F:identical protein binding"/>
    <property type="evidence" value="ECO:0007669"/>
    <property type="project" value="UniProtKB-ARBA"/>
</dbReference>
<keyword evidence="4 8" id="KW-0028">Amino-acid biosynthesis</keyword>
<dbReference type="NCBIfam" id="NF009395">
    <property type="entry name" value="PRK12755.1"/>
    <property type="match status" value="1"/>
</dbReference>
<evidence type="ECO:0000259" key="9">
    <source>
        <dbReference type="Pfam" id="PF00793"/>
    </source>
</evidence>
<dbReference type="SUPFAM" id="SSF51569">
    <property type="entry name" value="Aldolase"/>
    <property type="match status" value="1"/>
</dbReference>
<dbReference type="PANTHER" id="PTHR21225">
    <property type="entry name" value="PHOSPHO-2-DEHYDRO-3-DEOXYHEPTONATE ALDOLASE DAHP SYNTHETASE"/>
    <property type="match status" value="1"/>
</dbReference>
<sequence length="345" mass="38064">MNFELQKTENLRVESITRLKTPQDLKTRFPASETALETVLRGRSEVRNVLDRSDKRMLLIIGPCSIHDPEAALDYAKRLAALRDEVQDKILIVMRVYFEKPRTTVGWKGFINDPHLDDSCDMKYGLRTARKLMLDILELGLPIAAEFLDPIVPQYMADLVSWAAIGARTVESQTHREMASGLSMPVGLKNTTDGGIQRAIDAILACRAPHSFLGIDQAGHSSIIKTTGNPYTHLVLRGGGGTTNYHADEVAAAAEKLRAAGLSDAMMVDCSHANSGKVPARQADVWKELLEQRQNPDCPVVGAMIESFIEEGNQPISDNLKYGLSITDGCMSWEMTESLLRSVVE</sequence>
<dbReference type="GO" id="GO:0008652">
    <property type="term" value="P:amino acid biosynthetic process"/>
    <property type="evidence" value="ECO:0007669"/>
    <property type="project" value="UniProtKB-KW"/>
</dbReference>
<organism evidence="10 11">
    <name type="scientific">Tichowtungia aerotolerans</name>
    <dbReference type="NCBI Taxonomy" id="2697043"/>
    <lineage>
        <taxon>Bacteria</taxon>
        <taxon>Pseudomonadati</taxon>
        <taxon>Kiritimatiellota</taxon>
        <taxon>Tichowtungiia</taxon>
        <taxon>Tichowtungiales</taxon>
        <taxon>Tichowtungiaceae</taxon>
        <taxon>Tichowtungia</taxon>
    </lineage>
</organism>
<dbReference type="InterPro" id="IPR006218">
    <property type="entry name" value="DAHP1/KDSA"/>
</dbReference>
<evidence type="ECO:0000256" key="1">
    <source>
        <dbReference type="ARBA" id="ARBA00003726"/>
    </source>
</evidence>
<evidence type="ECO:0000256" key="5">
    <source>
        <dbReference type="ARBA" id="ARBA00022679"/>
    </source>
</evidence>
<keyword evidence="11" id="KW-1185">Reference proteome</keyword>
<comment type="pathway">
    <text evidence="2 8">Metabolic intermediate biosynthesis; chorismate biosynthesis; chorismate from D-erythrose 4-phosphate and phosphoenolpyruvate: step 1/7.</text>
</comment>
<dbReference type="FunFam" id="3.20.20.70:FF:000005">
    <property type="entry name" value="Phospho-2-dehydro-3-deoxyheptonate aldolase"/>
    <property type="match status" value="1"/>
</dbReference>
<dbReference type="NCBIfam" id="TIGR00034">
    <property type="entry name" value="aroFGH"/>
    <property type="match status" value="1"/>
</dbReference>
<dbReference type="GO" id="GO:0009423">
    <property type="term" value="P:chorismate biosynthetic process"/>
    <property type="evidence" value="ECO:0007669"/>
    <property type="project" value="UniProtKB-UniPathway"/>
</dbReference>
<dbReference type="EC" id="2.5.1.54" evidence="8"/>
<dbReference type="AlphaFoldDB" id="A0A6P1M6Z3"/>
<protein>
    <recommendedName>
        <fullName evidence="8">Phospho-2-dehydro-3-deoxyheptonate aldolase</fullName>
        <ecNumber evidence="8">2.5.1.54</ecNumber>
    </recommendedName>
</protein>
<evidence type="ECO:0000256" key="2">
    <source>
        <dbReference type="ARBA" id="ARBA00004688"/>
    </source>
</evidence>
<dbReference type="Proteomes" id="UP000464954">
    <property type="component" value="Chromosome"/>
</dbReference>
<dbReference type="Pfam" id="PF00793">
    <property type="entry name" value="DAHP_synth_1"/>
    <property type="match status" value="1"/>
</dbReference>
<dbReference type="Gene3D" id="3.20.20.70">
    <property type="entry name" value="Aldolase class I"/>
    <property type="match status" value="1"/>
</dbReference>
<feature type="domain" description="DAHP synthetase I/KDSA" evidence="9">
    <location>
        <begin position="48"/>
        <end position="340"/>
    </location>
</feature>
<dbReference type="PIRSF" id="PIRSF001361">
    <property type="entry name" value="DAHP_synthase"/>
    <property type="match status" value="1"/>
</dbReference>
<dbReference type="InterPro" id="IPR006219">
    <property type="entry name" value="DAHP_synth_1"/>
</dbReference>
<dbReference type="GO" id="GO:0005737">
    <property type="term" value="C:cytoplasm"/>
    <property type="evidence" value="ECO:0007669"/>
    <property type="project" value="TreeGrafter"/>
</dbReference>
<dbReference type="GO" id="GO:0009073">
    <property type="term" value="P:aromatic amino acid family biosynthetic process"/>
    <property type="evidence" value="ECO:0007669"/>
    <property type="project" value="UniProtKB-KW"/>
</dbReference>
<dbReference type="KEGG" id="taer:GT409_09210"/>
<comment type="function">
    <text evidence="1 8">Stereospecific condensation of phosphoenolpyruvate (PEP) and D-erythrose-4-phosphate (E4P) giving rise to 3-deoxy-D-arabino-heptulosonate-7-phosphate (DAHP).</text>
</comment>
<name>A0A6P1M6Z3_9BACT</name>
<evidence type="ECO:0000313" key="10">
    <source>
        <dbReference type="EMBL" id="QHI69627.1"/>
    </source>
</evidence>
<dbReference type="EMBL" id="CP047593">
    <property type="protein sequence ID" value="QHI69627.1"/>
    <property type="molecule type" value="Genomic_DNA"/>
</dbReference>